<proteinExistence type="inferred from homology"/>
<feature type="transmembrane region" description="Helical" evidence="5">
    <location>
        <begin position="211"/>
        <end position="234"/>
    </location>
</feature>
<evidence type="ECO:0000256" key="2">
    <source>
        <dbReference type="ARBA" id="ARBA00022692"/>
    </source>
</evidence>
<protein>
    <recommendedName>
        <fullName evidence="5">UPF0182 protein SAMN05660297_03377</fullName>
    </recommendedName>
</protein>
<organism evidence="8 9">
    <name type="scientific">Natronincola peptidivorans</name>
    <dbReference type="NCBI Taxonomy" id="426128"/>
    <lineage>
        <taxon>Bacteria</taxon>
        <taxon>Bacillati</taxon>
        <taxon>Bacillota</taxon>
        <taxon>Clostridia</taxon>
        <taxon>Peptostreptococcales</taxon>
        <taxon>Natronincolaceae</taxon>
        <taxon>Natronincola</taxon>
    </lineage>
</organism>
<dbReference type="OrthoDB" id="9763654at2"/>
<evidence type="ECO:0000256" key="6">
    <source>
        <dbReference type="SAM" id="Coils"/>
    </source>
</evidence>
<keyword evidence="3 5" id="KW-1133">Transmembrane helix</keyword>
<evidence type="ECO:0000313" key="8">
    <source>
        <dbReference type="EMBL" id="SET75198.1"/>
    </source>
</evidence>
<accession>A0A1I0GVE3</accession>
<dbReference type="AlphaFoldDB" id="A0A1I0GVE3"/>
<evidence type="ECO:0000256" key="7">
    <source>
        <dbReference type="SAM" id="MobiDB-lite"/>
    </source>
</evidence>
<dbReference type="InterPro" id="IPR005372">
    <property type="entry name" value="UPF0182"/>
</dbReference>
<reference evidence="8 9" key="1">
    <citation type="submission" date="2016-10" db="EMBL/GenBank/DDBJ databases">
        <authorList>
            <person name="de Groot N.N."/>
        </authorList>
    </citation>
    <scope>NUCLEOTIDE SEQUENCE [LARGE SCALE GENOMIC DNA]</scope>
    <source>
        <strain evidence="8 9">DSM 18979</strain>
    </source>
</reference>
<feature type="coiled-coil region" evidence="6">
    <location>
        <begin position="872"/>
        <end position="925"/>
    </location>
</feature>
<feature type="transmembrane region" description="Helical" evidence="5">
    <location>
        <begin position="156"/>
        <end position="181"/>
    </location>
</feature>
<dbReference type="STRING" id="426128.SAMN05660297_03377"/>
<gene>
    <name evidence="8" type="ORF">SAMN05660297_03377</name>
</gene>
<feature type="transmembrane region" description="Helical" evidence="5">
    <location>
        <begin position="254"/>
        <end position="275"/>
    </location>
</feature>
<evidence type="ECO:0000256" key="4">
    <source>
        <dbReference type="ARBA" id="ARBA00023136"/>
    </source>
</evidence>
<dbReference type="Pfam" id="PF03699">
    <property type="entry name" value="UPF0182"/>
    <property type="match status" value="1"/>
</dbReference>
<dbReference type="PANTHER" id="PTHR39344">
    <property type="entry name" value="UPF0182 PROTEIN SLL1060"/>
    <property type="match status" value="1"/>
</dbReference>
<dbReference type="GO" id="GO:0005886">
    <property type="term" value="C:plasma membrane"/>
    <property type="evidence" value="ECO:0007669"/>
    <property type="project" value="UniProtKB-SubCell"/>
</dbReference>
<evidence type="ECO:0000256" key="1">
    <source>
        <dbReference type="ARBA" id="ARBA00022475"/>
    </source>
</evidence>
<evidence type="ECO:0000313" key="9">
    <source>
        <dbReference type="Proteomes" id="UP000199568"/>
    </source>
</evidence>
<evidence type="ECO:0000256" key="5">
    <source>
        <dbReference type="HAMAP-Rule" id="MF_01600"/>
    </source>
</evidence>
<keyword evidence="4 5" id="KW-0472">Membrane</keyword>
<feature type="transmembrane region" description="Helical" evidence="5">
    <location>
        <begin position="53"/>
        <end position="75"/>
    </location>
</feature>
<keyword evidence="1 5" id="KW-1003">Cell membrane</keyword>
<evidence type="ECO:0000256" key="3">
    <source>
        <dbReference type="ARBA" id="ARBA00022989"/>
    </source>
</evidence>
<feature type="transmembrane region" description="Helical" evidence="5">
    <location>
        <begin position="9"/>
        <end position="33"/>
    </location>
</feature>
<keyword evidence="6" id="KW-0175">Coiled coil</keyword>
<keyword evidence="9" id="KW-1185">Reference proteome</keyword>
<sequence>MILKNSKKLFIAFVFIGFFIFLGFFRQIISFVVDYQWFTELGYTEVFLTKLKTQFTLGIPIFIVSTVLFYIYLIILKKDYYKKIQVYEVGKLEKRINKILILPSIFLGFTTATSIAGKLWFYLLNYFHAESFNIVDPLFNKDISFYIFKLPVLQELLGTLVGLLVALAMVTFIFYIVMFFVKQPTHYESEEEMKWNKNLIKNITKLGIKQLTMIGFMLFIIMAANFYLGAYNLLYSTTGAVYGAGYTDIHVSLLLYRLQMVIALFSAAALIYGYAKKAWKKALLVPATLILVTILGNVVGFAVERLVVEPNVIAKETPYIENNISFTRKAYGLQNVTVKDFDVQNNLTLEDLENNKETIANIRINDYRPTIESYNQLQAIRPYYRFVDVDIDRYTINGQYTQVFLAPRELDLNRLSENARTWINQHLKYTHGYGVALSPVNAVTSEGQPELLIRNIPPVSTIDIDIERPEIYFGELTDEYIIVNTKEKEFDYPLGGDVNAETIYEGTAGTPLSGINKLLYTLQERNFRMLISNALTSESRIVRHRNVMERINKIAPFIYYDEDPYIVIHEGRLFWIIDGYTITSNYPYATPYMGGRNNYIRNSVKVVVDAYNGDVDYYISDQEDPVINTYNNIFPTLFKDLEEMPEGLRNHIRYPQVLFDIQAEVYELYHITNPSIFYTEEDVWKIAQERYFQNQQEIESQYMIMKLPGEEKEEFVLSVPYTPNRLPNMIALLMARSDGDNYGELVLYQLPKDRNIYGPMQIENRIDGDSTISQNLTLWGEGGSSVIRGNLLVIPIEESLLYVEPLYIRAASQDSLPEVKMVIVAYRDQIIMEETLDLALERIFGRKTPAPAEPREDTEEGEAGEERPQIPAEEIIQDIESLIQRANQAFENANRSSQEGNWAEYGRYINELEEALRQLENETRNQ</sequence>
<dbReference type="Proteomes" id="UP000199568">
    <property type="component" value="Unassembled WGS sequence"/>
</dbReference>
<feature type="transmembrane region" description="Helical" evidence="5">
    <location>
        <begin position="99"/>
        <end position="123"/>
    </location>
</feature>
<comment type="similarity">
    <text evidence="5">Belongs to the UPF0182 family.</text>
</comment>
<dbReference type="EMBL" id="FOHU01000027">
    <property type="protein sequence ID" value="SET75198.1"/>
    <property type="molecule type" value="Genomic_DNA"/>
</dbReference>
<feature type="region of interest" description="Disordered" evidence="7">
    <location>
        <begin position="847"/>
        <end position="871"/>
    </location>
</feature>
<feature type="transmembrane region" description="Helical" evidence="5">
    <location>
        <begin position="282"/>
        <end position="303"/>
    </location>
</feature>
<comment type="subcellular location">
    <subcellularLocation>
        <location evidence="5">Cell membrane</location>
        <topology evidence="5">Multi-pass membrane protein</topology>
    </subcellularLocation>
</comment>
<dbReference type="HAMAP" id="MF_01600">
    <property type="entry name" value="UPF0182"/>
    <property type="match status" value="1"/>
</dbReference>
<name>A0A1I0GVE3_9FIRM</name>
<dbReference type="GO" id="GO:0005576">
    <property type="term" value="C:extracellular region"/>
    <property type="evidence" value="ECO:0007669"/>
    <property type="project" value="TreeGrafter"/>
</dbReference>
<keyword evidence="2 5" id="KW-0812">Transmembrane</keyword>
<dbReference type="PANTHER" id="PTHR39344:SF1">
    <property type="entry name" value="UPF0182 PROTEIN SLL1060"/>
    <property type="match status" value="1"/>
</dbReference>